<dbReference type="AlphaFoldDB" id="A0A543I0W2"/>
<comment type="function">
    <text evidence="2">Catalyzes the insertion of molybdate into adenylated molybdopterin with the concomitant release of AMP.</text>
</comment>
<dbReference type="EC" id="2.10.1.1" evidence="5"/>
<dbReference type="InterPro" id="IPR001453">
    <property type="entry name" value="MoaB/Mog_dom"/>
</dbReference>
<evidence type="ECO:0000256" key="13">
    <source>
        <dbReference type="ARBA" id="ARBA00072150"/>
    </source>
</evidence>
<evidence type="ECO:0000256" key="12">
    <source>
        <dbReference type="ARBA" id="ARBA00047317"/>
    </source>
</evidence>
<gene>
    <name evidence="15" type="ORF">FBY41_0586</name>
</gene>
<evidence type="ECO:0000256" key="10">
    <source>
        <dbReference type="ARBA" id="ARBA00022842"/>
    </source>
</evidence>
<comment type="cofactor">
    <cofactor evidence="1">
        <name>Mg(2+)</name>
        <dbReference type="ChEBI" id="CHEBI:18420"/>
    </cofactor>
</comment>
<dbReference type="Pfam" id="PF03453">
    <property type="entry name" value="MoeA_N"/>
    <property type="match status" value="1"/>
</dbReference>
<dbReference type="SUPFAM" id="SSF53448">
    <property type="entry name" value="Nucleotide-diphospho-sugar transferases"/>
    <property type="match status" value="1"/>
</dbReference>
<dbReference type="InterPro" id="IPR005110">
    <property type="entry name" value="MoeA_linker/N"/>
</dbReference>
<proteinExistence type="inferred from homology"/>
<dbReference type="Gene3D" id="3.90.105.10">
    <property type="entry name" value="Molybdopterin biosynthesis moea protein, domain 2"/>
    <property type="match status" value="1"/>
</dbReference>
<dbReference type="Proteomes" id="UP000316747">
    <property type="component" value="Unassembled WGS sequence"/>
</dbReference>
<evidence type="ECO:0000256" key="2">
    <source>
        <dbReference type="ARBA" id="ARBA00002901"/>
    </source>
</evidence>
<dbReference type="SUPFAM" id="SSF53218">
    <property type="entry name" value="Molybdenum cofactor biosynthesis proteins"/>
    <property type="match status" value="1"/>
</dbReference>
<comment type="similarity">
    <text evidence="4">Belongs to the MoeA family.</text>
</comment>
<dbReference type="GO" id="GO:0070569">
    <property type="term" value="F:uridylyltransferase activity"/>
    <property type="evidence" value="ECO:0007669"/>
    <property type="project" value="InterPro"/>
</dbReference>
<dbReference type="InterPro" id="IPR038987">
    <property type="entry name" value="MoeA-like"/>
</dbReference>
<dbReference type="RefSeq" id="WP_141841908.1">
    <property type="nucleotide sequence ID" value="NZ_VFPM01000001.1"/>
</dbReference>
<comment type="catalytic activity">
    <reaction evidence="12">
        <text>adenylyl-molybdopterin + molybdate = Mo-molybdopterin + AMP + H(+)</text>
        <dbReference type="Rhea" id="RHEA:35047"/>
        <dbReference type="ChEBI" id="CHEBI:15378"/>
        <dbReference type="ChEBI" id="CHEBI:36264"/>
        <dbReference type="ChEBI" id="CHEBI:62727"/>
        <dbReference type="ChEBI" id="CHEBI:71302"/>
        <dbReference type="ChEBI" id="CHEBI:456215"/>
        <dbReference type="EC" id="2.10.1.1"/>
    </reaction>
</comment>
<dbReference type="FunFam" id="2.170.190.11:FF:000001">
    <property type="entry name" value="Molybdopterin molybdenumtransferase"/>
    <property type="match status" value="1"/>
</dbReference>
<dbReference type="InterPro" id="IPR005111">
    <property type="entry name" value="MoeA_C_domain_IV"/>
</dbReference>
<keyword evidence="10" id="KW-0460">Magnesium</keyword>
<accession>A0A543I0W2</accession>
<dbReference type="InterPro" id="IPR036425">
    <property type="entry name" value="MoaB/Mog-like_dom_sf"/>
</dbReference>
<dbReference type="OrthoDB" id="9804758at2"/>
<evidence type="ECO:0000256" key="4">
    <source>
        <dbReference type="ARBA" id="ARBA00010763"/>
    </source>
</evidence>
<keyword evidence="7 15" id="KW-0808">Transferase</keyword>
<evidence type="ECO:0000259" key="14">
    <source>
        <dbReference type="SMART" id="SM00852"/>
    </source>
</evidence>
<evidence type="ECO:0000256" key="7">
    <source>
        <dbReference type="ARBA" id="ARBA00022679"/>
    </source>
</evidence>
<reference evidence="15 16" key="1">
    <citation type="submission" date="2019-06" db="EMBL/GenBank/DDBJ databases">
        <title>Genome sequencing of plant associated microbes to promote plant fitness in Sorghum bicolor and Oryza sativa.</title>
        <authorList>
            <person name="Coleman-Derr D."/>
        </authorList>
    </citation>
    <scope>NUCLEOTIDE SEQUENCE [LARGE SCALE GENOMIC DNA]</scope>
    <source>
        <strain evidence="15 16">KV-663</strain>
    </source>
</reference>
<evidence type="ECO:0000256" key="3">
    <source>
        <dbReference type="ARBA" id="ARBA00005046"/>
    </source>
</evidence>
<name>A0A543I0W2_9MICO</name>
<dbReference type="GO" id="GO:0046872">
    <property type="term" value="F:metal ion binding"/>
    <property type="evidence" value="ECO:0007669"/>
    <property type="project" value="UniProtKB-KW"/>
</dbReference>
<dbReference type="Pfam" id="PF01704">
    <property type="entry name" value="UDPGP"/>
    <property type="match status" value="1"/>
</dbReference>
<dbReference type="UniPathway" id="UPA00344"/>
<dbReference type="Gene3D" id="2.160.10.10">
    <property type="entry name" value="Hexapeptide repeat proteins"/>
    <property type="match status" value="1"/>
</dbReference>
<organism evidence="15 16">
    <name type="scientific">Humibacillus xanthopallidus</name>
    <dbReference type="NCBI Taxonomy" id="412689"/>
    <lineage>
        <taxon>Bacteria</taxon>
        <taxon>Bacillati</taxon>
        <taxon>Actinomycetota</taxon>
        <taxon>Actinomycetes</taxon>
        <taxon>Micrococcales</taxon>
        <taxon>Intrasporangiaceae</taxon>
        <taxon>Humibacillus</taxon>
    </lineage>
</organism>
<keyword evidence="11" id="KW-0501">Molybdenum cofactor biosynthesis</keyword>
<evidence type="ECO:0000256" key="11">
    <source>
        <dbReference type="ARBA" id="ARBA00023150"/>
    </source>
</evidence>
<dbReference type="EMBL" id="VFPM01000001">
    <property type="protein sequence ID" value="TQM64223.1"/>
    <property type="molecule type" value="Genomic_DNA"/>
</dbReference>
<comment type="caution">
    <text evidence="15">The sequence shown here is derived from an EMBL/GenBank/DDBJ whole genome shotgun (WGS) entry which is preliminary data.</text>
</comment>
<comment type="pathway">
    <text evidence="3">Cofactor biosynthesis; molybdopterin biosynthesis.</text>
</comment>
<dbReference type="Gene3D" id="3.90.550.10">
    <property type="entry name" value="Spore Coat Polysaccharide Biosynthesis Protein SpsA, Chain A"/>
    <property type="match status" value="1"/>
</dbReference>
<dbReference type="CDD" id="cd00887">
    <property type="entry name" value="MoeA"/>
    <property type="match status" value="1"/>
</dbReference>
<dbReference type="GO" id="GO:0006777">
    <property type="term" value="P:Mo-molybdopterin cofactor biosynthetic process"/>
    <property type="evidence" value="ECO:0007669"/>
    <property type="project" value="UniProtKB-KW"/>
</dbReference>
<dbReference type="SUPFAM" id="SSF63867">
    <property type="entry name" value="MoeA C-terminal domain-like"/>
    <property type="match status" value="1"/>
</dbReference>
<dbReference type="InterPro" id="IPR002618">
    <property type="entry name" value="UDPGP_fam"/>
</dbReference>
<protein>
    <recommendedName>
        <fullName evidence="13">Molybdopterin molybdenumtransferase 2</fullName>
        <ecNumber evidence="5">2.10.1.1</ecNumber>
    </recommendedName>
</protein>
<feature type="domain" description="MoaB/Mog" evidence="14">
    <location>
        <begin position="651"/>
        <end position="792"/>
    </location>
</feature>
<dbReference type="Gene3D" id="2.40.340.10">
    <property type="entry name" value="MoeA, C-terminal, domain IV"/>
    <property type="match status" value="1"/>
</dbReference>
<sequence>MSDQGLRESVDLMRRRGLGPEAIKVFEYYYEQLEAGAQGTIPEDSIEPLGEIQALGEVQVTDEEARRALSQTAVIKLNGGLGTGMGMTGAKSALEVRDGLTFLDIIALQVLALRERWGVELPLVLMNSFRTSEESLKILAKYDSLAVDGLPLDFIQNAEPKLTPGDLVPVKWPQDPELEWCPPGHGDVYVSLVTSGVLDSLLEKGIRFAFLSNSDNLGATCDPDVAAWMVEHDVPFVAEVCRRTKSDRKGGHLAVRKSDGRIVLRDTAMVEDGEERFFRDIRRHSTFNANNVWINLEVLRERMTAREGVLGLPIIVNHKTVDPADPSSPEVIQMESAMGTAIEVFEGSEAILVPRTRFRPVKTTNDLLVLRSDFFSLDESYHVVASSDRPEPYVDLDSAYRFVSGFEQRFPQGVPSMRDCTSLRVIGDPVFGRDVTLVGEVLIDGYHRVRDHAVLGEPVQPEQPPARPTPSDVRTVDEHLRAILASLEPAPTAPIPLTESLGLVVARDVRAKVNLPGFDNSSMDGYAVVAESLEGAGTEPVRLRIVGEVAAGDDPGFRVDPGEAARIMTGAKLPEGADSVIAVEDTDGAAEGEVECRAAVRRGRFVRPRGEDVAAGAVVVSAGEIVGPRTIALLAACGHATVEVHRRPHVVVLSTGDELVAPGDPLGPAQIHDSNSSMLWAAAVAAGASAEIRTAVGDTDEELLEVLDEVVGVADVIITSGGVSMGAYDVVKSALRREGIDFVKVAMQPGKPQGFGHLTGPEGRLVPLFALPGNPVSSFVSFEVFVRPALRRLMRLKPEKRRLRAASITAGVRSPEGRRQFGRAVVSRSPEGELLASPVAGQGSHFLADLSRANGLFVVPEDITELVAGEHVDVILLDGEA</sequence>
<evidence type="ECO:0000256" key="6">
    <source>
        <dbReference type="ARBA" id="ARBA00022505"/>
    </source>
</evidence>
<dbReference type="PANTHER" id="PTHR10192">
    <property type="entry name" value="MOLYBDOPTERIN BIOSYNTHESIS PROTEIN"/>
    <property type="match status" value="1"/>
</dbReference>
<dbReference type="NCBIfam" id="TIGR00177">
    <property type="entry name" value="molyb_syn"/>
    <property type="match status" value="1"/>
</dbReference>
<dbReference type="FunFam" id="3.40.980.10:FF:000004">
    <property type="entry name" value="Molybdopterin molybdenumtransferase"/>
    <property type="match status" value="1"/>
</dbReference>
<dbReference type="InterPro" id="IPR029044">
    <property type="entry name" value="Nucleotide-diphossugar_trans"/>
</dbReference>
<keyword evidence="6" id="KW-0500">Molybdenum</keyword>
<evidence type="ECO:0000256" key="1">
    <source>
        <dbReference type="ARBA" id="ARBA00001946"/>
    </source>
</evidence>
<keyword evidence="9" id="KW-0479">Metal-binding</keyword>
<dbReference type="SUPFAM" id="SSF63882">
    <property type="entry name" value="MoeA N-terminal region -like"/>
    <property type="match status" value="1"/>
</dbReference>
<dbReference type="InterPro" id="IPR036688">
    <property type="entry name" value="MoeA_C_domain_IV_sf"/>
</dbReference>
<dbReference type="Pfam" id="PF03454">
    <property type="entry name" value="MoeA_C"/>
    <property type="match status" value="1"/>
</dbReference>
<dbReference type="InterPro" id="IPR036135">
    <property type="entry name" value="MoeA_linker/N_sf"/>
</dbReference>
<dbReference type="GO" id="GO:0061599">
    <property type="term" value="F:molybdopterin molybdotransferase activity"/>
    <property type="evidence" value="ECO:0007669"/>
    <property type="project" value="UniProtKB-EC"/>
</dbReference>
<dbReference type="GO" id="GO:0005829">
    <property type="term" value="C:cytosol"/>
    <property type="evidence" value="ECO:0007669"/>
    <property type="project" value="TreeGrafter"/>
</dbReference>
<dbReference type="Gene3D" id="3.40.980.10">
    <property type="entry name" value="MoaB/Mog-like domain"/>
    <property type="match status" value="1"/>
</dbReference>
<dbReference type="Gene3D" id="2.170.190.11">
    <property type="entry name" value="Molybdopterin biosynthesis moea protein, domain 3"/>
    <property type="match status" value="1"/>
</dbReference>
<evidence type="ECO:0000256" key="9">
    <source>
        <dbReference type="ARBA" id="ARBA00022723"/>
    </source>
</evidence>
<evidence type="ECO:0000256" key="5">
    <source>
        <dbReference type="ARBA" id="ARBA00013269"/>
    </source>
</evidence>
<keyword evidence="8 15" id="KW-0548">Nucleotidyltransferase</keyword>
<keyword evidence="16" id="KW-1185">Reference proteome</keyword>
<dbReference type="Pfam" id="PF00994">
    <property type="entry name" value="MoCF_biosynth"/>
    <property type="match status" value="1"/>
</dbReference>
<evidence type="ECO:0000256" key="8">
    <source>
        <dbReference type="ARBA" id="ARBA00022695"/>
    </source>
</evidence>
<dbReference type="NCBIfam" id="NF045515">
    <property type="entry name" value="Glp_gephyrin"/>
    <property type="match status" value="1"/>
</dbReference>
<evidence type="ECO:0000313" key="16">
    <source>
        <dbReference type="Proteomes" id="UP000316747"/>
    </source>
</evidence>
<dbReference type="PANTHER" id="PTHR10192:SF5">
    <property type="entry name" value="GEPHYRIN"/>
    <property type="match status" value="1"/>
</dbReference>
<evidence type="ECO:0000313" key="15">
    <source>
        <dbReference type="EMBL" id="TQM64223.1"/>
    </source>
</evidence>
<dbReference type="SMART" id="SM00852">
    <property type="entry name" value="MoCF_biosynth"/>
    <property type="match status" value="1"/>
</dbReference>